<protein>
    <submittedName>
        <fullName evidence="1">Uncharacterized protein</fullName>
    </submittedName>
</protein>
<evidence type="ECO:0000313" key="2">
    <source>
        <dbReference type="Proteomes" id="UP000288351"/>
    </source>
</evidence>
<dbReference type="RefSeq" id="WP_016572025.1">
    <property type="nucleotide sequence ID" value="NZ_BHXC01000007.1"/>
</dbReference>
<reference evidence="1 2" key="1">
    <citation type="journal article" date="2019" name="Microbiol. Resour. Announc.">
        <title>Draft Genome Sequence of the Most Traditional epsilon-Poly-l-Lysine Producer, Streptomyces albulus NBRC14147.</title>
        <authorList>
            <person name="Yamanaka K."/>
            <person name="Hamano Y."/>
        </authorList>
    </citation>
    <scope>NUCLEOTIDE SEQUENCE [LARGE SCALE GENOMIC DNA]</scope>
    <source>
        <strain evidence="1 2">NBRC 14147</strain>
    </source>
</reference>
<dbReference type="AlphaFoldDB" id="A0A401R5F6"/>
<sequence>MNVATPLVAQASTLECLARIASKYPALPGAYIVVSQIVPNRVGVQLHGFQAVEAWREALGVPFEQVVLSRFSPDRVVLEFSTTVRQLGLEAVDFEVYGIEDVAAPEAGAS</sequence>
<evidence type="ECO:0000313" key="1">
    <source>
        <dbReference type="EMBL" id="GCB92884.1"/>
    </source>
</evidence>
<gene>
    <name evidence="1" type="ORF">SALB_05659</name>
</gene>
<organism evidence="1 2">
    <name type="scientific">Streptomyces noursei</name>
    <name type="common">Streptomyces albulus</name>
    <dbReference type="NCBI Taxonomy" id="1971"/>
    <lineage>
        <taxon>Bacteria</taxon>
        <taxon>Bacillati</taxon>
        <taxon>Actinomycetota</taxon>
        <taxon>Actinomycetes</taxon>
        <taxon>Kitasatosporales</taxon>
        <taxon>Streptomycetaceae</taxon>
        <taxon>Streptomyces</taxon>
    </lineage>
</organism>
<dbReference type="Proteomes" id="UP000288351">
    <property type="component" value="Unassembled WGS sequence"/>
</dbReference>
<dbReference type="EMBL" id="BHXC01000007">
    <property type="protein sequence ID" value="GCB92884.1"/>
    <property type="molecule type" value="Genomic_DNA"/>
</dbReference>
<accession>A0A401R5F6</accession>
<proteinExistence type="predicted"/>
<name>A0A401R5F6_STRNR</name>
<comment type="caution">
    <text evidence="1">The sequence shown here is derived from an EMBL/GenBank/DDBJ whole genome shotgun (WGS) entry which is preliminary data.</text>
</comment>